<evidence type="ECO:0000313" key="4">
    <source>
        <dbReference type="Proteomes" id="UP000184518"/>
    </source>
</evidence>
<proteinExistence type="predicted"/>
<organism evidence="3 4">
    <name type="scientific">Chryseobacterium arachidis</name>
    <dbReference type="NCBI Taxonomy" id="1416778"/>
    <lineage>
        <taxon>Bacteria</taxon>
        <taxon>Pseudomonadati</taxon>
        <taxon>Bacteroidota</taxon>
        <taxon>Flavobacteriia</taxon>
        <taxon>Flavobacteriales</taxon>
        <taxon>Weeksellaceae</taxon>
        <taxon>Chryseobacterium group</taxon>
        <taxon>Chryseobacterium</taxon>
    </lineage>
</organism>
<dbReference type="Pfam" id="PF17517">
    <property type="entry name" value="IgGFc_binding"/>
    <property type="match status" value="1"/>
</dbReference>
<reference evidence="4" key="1">
    <citation type="submission" date="2016-11" db="EMBL/GenBank/DDBJ databases">
        <authorList>
            <person name="Varghese N."/>
            <person name="Submissions S."/>
        </authorList>
    </citation>
    <scope>NUCLEOTIDE SEQUENCE [LARGE SCALE GENOMIC DNA]</scope>
    <source>
        <strain evidence="4">DSM 27619</strain>
    </source>
</reference>
<dbReference type="PANTHER" id="PTHR46534:SF1">
    <property type="entry name" value="IGGFC-BINDING PROTEIN N-TERMINAL DOMAIN-CONTAINING PROTEIN"/>
    <property type="match status" value="1"/>
</dbReference>
<accession>A0A1M5IST1</accession>
<sequence>MKKQLYFLILFFCTFISLSAQRDTEHWFAPFSSAGSLGSAKQAIYLSTDSNTAFPVEVFNNNVLITTITISKGNPQFYYINTQDMIGSTAAELFTVGTKGLYLKGTKPFFATFRFTVPAHGEILTSKGKAGIGTKFYAVVAPLTNNSNSMNFTTGILATEDNTTVTISGYSSNVVFTNGTTAVTTPSMSFTLNKGQSYLVEGRGNQPGNAQGFIGAKIVADKPVSVTNGNFLGEFGLGITGGDIVMDQSVPIDRLGKEFVLVKGYGNISAQTEDALVVATEDNTQIYVNNNPLPVTTINEGQYYKVNEISNTNYINQGNEHYNMYIRTSKNAYVYQLLAGTAATSATIGFNYIPPLSCLLPRKIDEIGMIQNLPVTPNNQSQNTIKLNILTEKGATVLVNGLPLSSTEGPYDVTGTNGWVSYSKTAVTGNVTIESTKAVTAGIAGGSGFVGYGGYFAGFTSVPAISKTGDCVPGIVLETGDSFESYQWYIGTTPIPGATSNTYTPMLPGNYTVQVGMGGCFAVTPVFVIESCFEQVTKSLIICDPSKVIVPKFTNHNVPVILGTVQIDSPPTKGTAVIDPATGNITYTPNAGYVGNDTLIYHFCANPATGVGCEQVTLQLIVDPNPTVKNVVIRSCFIEANPSTALFNLETAPITTQTGLIKNYYPTLADLTNGTNEISPASSYISTEKKVYVKVTNSNGCYSIAEITLAVIPPVRSNVLTDKIICIEDTTVLDAGPGFDGYEWSTGATTQSITATVGTYWVILKTGECYTRQLVNVKAAIQPVISNLEIKNNTITVTAIGGKAPYQYSLDGTNWQESNFFSNLPRGENSIYVKDFYNCEPIDVTVTVPNLINAITPNGDNKNDYIDYSELAYKKNLVFNIYDRYGNKVHQANQFNAYKWDGTMFGKKLPTATYWYEITWTEPNKAQTQIKYSGWVLVKNFE</sequence>
<dbReference type="InterPro" id="IPR026341">
    <property type="entry name" value="T9SS_type_B"/>
</dbReference>
<dbReference type="InterPro" id="IPR035234">
    <property type="entry name" value="IgGFc-bd_N"/>
</dbReference>
<feature type="domain" description="IgGFc-binding protein N-terminal" evidence="2">
    <location>
        <begin position="130"/>
        <end position="445"/>
    </location>
</feature>
<feature type="chain" id="PRO_5012951518" evidence="1">
    <location>
        <begin position="23"/>
        <end position="942"/>
    </location>
</feature>
<dbReference type="AlphaFoldDB" id="A0A1M5IST1"/>
<keyword evidence="4" id="KW-1185">Reference proteome</keyword>
<dbReference type="STRING" id="1416778.SAMN05443633_11355"/>
<keyword evidence="1" id="KW-0732">Signal</keyword>
<evidence type="ECO:0000259" key="2">
    <source>
        <dbReference type="Pfam" id="PF17517"/>
    </source>
</evidence>
<dbReference type="EMBL" id="FQUT01000013">
    <property type="protein sequence ID" value="SHG31265.1"/>
    <property type="molecule type" value="Genomic_DNA"/>
</dbReference>
<dbReference type="PANTHER" id="PTHR46534">
    <property type="entry name" value="IGGFC_BINDING DOMAIN-CONTAINING PROTEIN"/>
    <property type="match status" value="1"/>
</dbReference>
<evidence type="ECO:0000313" key="3">
    <source>
        <dbReference type="EMBL" id="SHG31265.1"/>
    </source>
</evidence>
<dbReference type="Proteomes" id="UP000184518">
    <property type="component" value="Unassembled WGS sequence"/>
</dbReference>
<dbReference type="NCBIfam" id="TIGR04131">
    <property type="entry name" value="Bac_Flav_CTERM"/>
    <property type="match status" value="1"/>
</dbReference>
<name>A0A1M5IST1_9FLAO</name>
<dbReference type="Gene3D" id="2.60.40.3440">
    <property type="match status" value="1"/>
</dbReference>
<feature type="signal peptide" evidence="1">
    <location>
        <begin position="1"/>
        <end position="22"/>
    </location>
</feature>
<dbReference type="OrthoDB" id="9765926at2"/>
<gene>
    <name evidence="3" type="ORF">SAMN05443633_11355</name>
</gene>
<evidence type="ECO:0000256" key="1">
    <source>
        <dbReference type="SAM" id="SignalP"/>
    </source>
</evidence>
<dbReference type="Pfam" id="PF13585">
    <property type="entry name" value="CHU_C"/>
    <property type="match status" value="1"/>
</dbReference>
<dbReference type="RefSeq" id="WP_072961870.1">
    <property type="nucleotide sequence ID" value="NZ_FQUT01000013.1"/>
</dbReference>
<protein>
    <submittedName>
        <fullName evidence="3">Gliding motility-associated C-terminal domain-containing protein</fullName>
    </submittedName>
</protein>